<feature type="region of interest" description="Disordered" evidence="1">
    <location>
        <begin position="1"/>
        <end position="22"/>
    </location>
</feature>
<organism evidence="2">
    <name type="scientific">Perkinsus marinus</name>
    <dbReference type="NCBI Taxonomy" id="31276"/>
    <lineage>
        <taxon>Eukaryota</taxon>
        <taxon>Sar</taxon>
        <taxon>Alveolata</taxon>
        <taxon>Perkinsozoa</taxon>
        <taxon>Perkinsea</taxon>
        <taxon>Perkinsida</taxon>
        <taxon>Perkinsidae</taxon>
        <taxon>Perkinsus</taxon>
    </lineage>
</organism>
<reference evidence="2" key="1">
    <citation type="submission" date="2007-09" db="EMBL/GenBank/DDBJ databases">
        <title>Perkinsus SLRNA.</title>
        <authorList>
            <person name="Zhang H."/>
            <person name="Lin S."/>
        </authorList>
    </citation>
    <scope>NUCLEOTIDE SEQUENCE</scope>
    <source>
        <strain evidence="2">Pma_cDNA36</strain>
    </source>
</reference>
<feature type="compositionally biased region" description="Basic and acidic residues" evidence="1">
    <location>
        <begin position="1"/>
        <end position="11"/>
    </location>
</feature>
<dbReference type="AlphaFoldDB" id="C9VXM8"/>
<proteinExistence type="evidence at transcript level"/>
<protein>
    <submittedName>
        <fullName evidence="2">Uncharacterized protein</fullName>
    </submittedName>
</protein>
<sequence>MLPPADCRDAEGEISNGQGPSLRFFGDSNSSNFERDDAFKVKPTLACLLEHTEFLSSNAAMPVLVQGVAVGVDYRTLPMNVAPYLRITDQGFVPLRMLPPDMAGDQESVEKLIDMSKLCGLTIKSFSLSSSSSSFSSSSSSSSSRKRPRETYPKLGNRGRVKLRGMIAAAVKGHSREWKLSRGIRDLKSARVKDLIRMADELGLSEYIDTVALT</sequence>
<name>C9VXM8_9ALVE</name>
<feature type="region of interest" description="Disordered" evidence="1">
    <location>
        <begin position="128"/>
        <end position="156"/>
    </location>
</feature>
<accession>C9VXM8</accession>
<evidence type="ECO:0000256" key="1">
    <source>
        <dbReference type="SAM" id="MobiDB-lite"/>
    </source>
</evidence>
<feature type="compositionally biased region" description="Low complexity" evidence="1">
    <location>
        <begin position="128"/>
        <end position="143"/>
    </location>
</feature>
<evidence type="ECO:0000313" key="2">
    <source>
        <dbReference type="EMBL" id="ABY27200.1"/>
    </source>
</evidence>
<dbReference type="EMBL" id="EU156030">
    <property type="protein sequence ID" value="ABY27200.1"/>
    <property type="molecule type" value="mRNA"/>
</dbReference>